<organism evidence="2 3">
    <name type="scientific">Pannus brasiliensis CCIBt3594</name>
    <dbReference type="NCBI Taxonomy" id="1427578"/>
    <lineage>
        <taxon>Bacteria</taxon>
        <taxon>Bacillati</taxon>
        <taxon>Cyanobacteriota</taxon>
        <taxon>Cyanophyceae</taxon>
        <taxon>Oscillatoriophycideae</taxon>
        <taxon>Chroococcales</taxon>
        <taxon>Microcystaceae</taxon>
        <taxon>Pannus</taxon>
    </lineage>
</organism>
<feature type="transmembrane region" description="Helical" evidence="1">
    <location>
        <begin position="42"/>
        <end position="65"/>
    </location>
</feature>
<proteinExistence type="predicted"/>
<evidence type="ECO:0000256" key="1">
    <source>
        <dbReference type="SAM" id="Phobius"/>
    </source>
</evidence>
<evidence type="ECO:0000313" key="2">
    <source>
        <dbReference type="EMBL" id="MEG3435528.1"/>
    </source>
</evidence>
<dbReference type="Proteomes" id="UP001328733">
    <property type="component" value="Unassembled WGS sequence"/>
</dbReference>
<keyword evidence="1" id="KW-1133">Transmembrane helix</keyword>
<sequence length="147" mass="15836">MPYLFLLPLCLAVGMVYLARNSSDEIAYLSTLVAVGSLLFSLILAPWEIQLLILIAVVAIVTVLWKRSGEEGEGAIESPVEETTGEKIYRGVSYTETPAEEVPEIEVEGKYRGASVKISNTRSIAAPIRSSALKYRGASVAGDGETE</sequence>
<accession>A0AAW9QQ14</accession>
<name>A0AAW9QQ14_9CHRO</name>
<dbReference type="AlphaFoldDB" id="A0AAW9QQ14"/>
<dbReference type="Pfam" id="PF14105">
    <property type="entry name" value="DUF4278"/>
    <property type="match status" value="1"/>
</dbReference>
<reference evidence="2 3" key="1">
    <citation type="submission" date="2024-01" db="EMBL/GenBank/DDBJ databases">
        <title>Genomic insights into the taxonomy and metabolism of the cyanobacterium Pannus brasiliensis CCIBt3594.</title>
        <authorList>
            <person name="Machado M."/>
            <person name="Botero N.B."/>
            <person name="Andreote A.P.D."/>
            <person name="Feitosa A.M.T."/>
            <person name="Popin R."/>
            <person name="Sivonen K."/>
            <person name="Fiore M.F."/>
        </authorList>
    </citation>
    <scope>NUCLEOTIDE SEQUENCE [LARGE SCALE GENOMIC DNA]</scope>
    <source>
        <strain evidence="2 3">CCIBt3594</strain>
    </source>
</reference>
<keyword evidence="1" id="KW-0472">Membrane</keyword>
<comment type="caution">
    <text evidence="2">The sequence shown here is derived from an EMBL/GenBank/DDBJ whole genome shotgun (WGS) entry which is preliminary data.</text>
</comment>
<dbReference type="RefSeq" id="WP_332862978.1">
    <property type="nucleotide sequence ID" value="NZ_JBAFSM010000001.1"/>
</dbReference>
<gene>
    <name evidence="2" type="ORF">V0288_00205</name>
</gene>
<protein>
    <submittedName>
        <fullName evidence="2">DUF4278 domain-containing protein</fullName>
    </submittedName>
</protein>
<keyword evidence="3" id="KW-1185">Reference proteome</keyword>
<dbReference type="InterPro" id="IPR025458">
    <property type="entry name" value="DUF4278"/>
</dbReference>
<keyword evidence="1" id="KW-0812">Transmembrane</keyword>
<evidence type="ECO:0000313" key="3">
    <source>
        <dbReference type="Proteomes" id="UP001328733"/>
    </source>
</evidence>
<dbReference type="EMBL" id="JBAFSM010000001">
    <property type="protein sequence ID" value="MEG3435528.1"/>
    <property type="molecule type" value="Genomic_DNA"/>
</dbReference>